<evidence type="ECO:0000313" key="1">
    <source>
        <dbReference type="EMBL" id="EOQ68794.1"/>
    </source>
</evidence>
<dbReference type="EMBL" id="APQM01000007">
    <property type="protein sequence ID" value="EOQ68794.1"/>
    <property type="molecule type" value="Genomic_DNA"/>
</dbReference>
<evidence type="ECO:0008006" key="3">
    <source>
        <dbReference type="Google" id="ProtNLM"/>
    </source>
</evidence>
<organism evidence="1 2">
    <name type="scientific">Acinetobacter pittii ANC 4050</name>
    <dbReference type="NCBI Taxonomy" id="1217691"/>
    <lineage>
        <taxon>Bacteria</taxon>
        <taxon>Pseudomonadati</taxon>
        <taxon>Pseudomonadota</taxon>
        <taxon>Gammaproteobacteria</taxon>
        <taxon>Moraxellales</taxon>
        <taxon>Moraxellaceae</taxon>
        <taxon>Acinetobacter</taxon>
        <taxon>Acinetobacter calcoaceticus/baumannii complex</taxon>
    </lineage>
</organism>
<dbReference type="HOGENOM" id="CLU_2696059_0_0_6"/>
<reference evidence="1 2" key="1">
    <citation type="submission" date="2013-02" db="EMBL/GenBank/DDBJ databases">
        <title>The Genome Sequence of Acinetobacter sp. ANC 4050.</title>
        <authorList>
            <consortium name="The Broad Institute Genome Sequencing Platform"/>
            <consortium name="The Broad Institute Genome Sequencing Center for Infectious Disease"/>
            <person name="Cerqueira G."/>
            <person name="Feldgarden M."/>
            <person name="Courvalin P."/>
            <person name="Perichon B."/>
            <person name="Grillot-Courvalin C."/>
            <person name="Clermont D."/>
            <person name="Rocha E."/>
            <person name="Yoon E.-J."/>
            <person name="Nemec A."/>
            <person name="Walker B."/>
            <person name="Young S.K."/>
            <person name="Zeng Q."/>
            <person name="Gargeya S."/>
            <person name="Fitzgerald M."/>
            <person name="Haas B."/>
            <person name="Abouelleil A."/>
            <person name="Alvarado L."/>
            <person name="Arachchi H.M."/>
            <person name="Berlin A.M."/>
            <person name="Chapman S.B."/>
            <person name="Dewar J."/>
            <person name="Goldberg J."/>
            <person name="Griggs A."/>
            <person name="Gujja S."/>
            <person name="Hansen M."/>
            <person name="Howarth C."/>
            <person name="Imamovic A."/>
            <person name="Larimer J."/>
            <person name="McCowan C."/>
            <person name="Murphy C."/>
            <person name="Neiman D."/>
            <person name="Pearson M."/>
            <person name="Priest M."/>
            <person name="Roberts A."/>
            <person name="Saif S."/>
            <person name="Shea T."/>
            <person name="Sisk P."/>
            <person name="Sykes S."/>
            <person name="Wortman J."/>
            <person name="Nusbaum C."/>
            <person name="Birren B."/>
        </authorList>
    </citation>
    <scope>NUCLEOTIDE SEQUENCE [LARGE SCALE GENOMIC DNA]</scope>
    <source>
        <strain evidence="1 2">ANC 4050</strain>
    </source>
</reference>
<dbReference type="AlphaFoldDB" id="R8YHL8"/>
<evidence type="ECO:0000313" key="2">
    <source>
        <dbReference type="Proteomes" id="UP000014024"/>
    </source>
</evidence>
<name>R8YHL8_ACIPI</name>
<comment type="caution">
    <text evidence="1">The sequence shown here is derived from an EMBL/GenBank/DDBJ whole genome shotgun (WGS) entry which is preliminary data.</text>
</comment>
<accession>R8YHL8</accession>
<dbReference type="RefSeq" id="WP_016141523.1">
    <property type="nucleotide sequence ID" value="NZ_KB976987.1"/>
</dbReference>
<dbReference type="Proteomes" id="UP000014024">
    <property type="component" value="Unassembled WGS sequence"/>
</dbReference>
<dbReference type="PATRIC" id="fig|1217691.3.peg.1496"/>
<protein>
    <recommendedName>
        <fullName evidence="3">YopX protein domain-containing protein</fullName>
    </recommendedName>
</protein>
<proteinExistence type="predicted"/>
<gene>
    <name evidence="1" type="ORF">F931_01511</name>
</gene>
<sequence>MRMKFTAYNPNTREKIKLIEYMVGDRIYGPRCYFGDDCGNFVYNPKDKKLFEEGDYYSAMEVVIAQKVYYLIGEY</sequence>